<reference evidence="9" key="2">
    <citation type="submission" date="2022-11" db="EMBL/GenBank/DDBJ databases">
        <title>complete genomes of mycoplasma synoviae ZX313 strain and SD2 strain.</title>
        <authorList>
            <person name="Zhong Q."/>
        </authorList>
    </citation>
    <scope>NUCLEOTIDE SEQUENCE</scope>
    <source>
        <strain evidence="9">SD2</strain>
    </source>
</reference>
<keyword evidence="6 7" id="KW-0472">Membrane</keyword>
<feature type="transmembrane region" description="Helical" evidence="7">
    <location>
        <begin position="36"/>
        <end position="55"/>
    </location>
</feature>
<feature type="transmembrane region" description="Helical" evidence="7">
    <location>
        <begin position="543"/>
        <end position="561"/>
    </location>
</feature>
<feature type="transmembrane region" description="Helical" evidence="7">
    <location>
        <begin position="418"/>
        <end position="451"/>
    </location>
</feature>
<evidence type="ECO:0000256" key="5">
    <source>
        <dbReference type="ARBA" id="ARBA00022989"/>
    </source>
</evidence>
<name>A0AAX3F0K2_MYCSY</name>
<dbReference type="RefSeq" id="WP_154221560.1">
    <property type="nucleotide sequence ID" value="NZ_CP034544.1"/>
</dbReference>
<evidence type="ECO:0000256" key="3">
    <source>
        <dbReference type="ARBA" id="ARBA00022475"/>
    </source>
</evidence>
<protein>
    <submittedName>
        <fullName evidence="9">ABC transporter permease subunit</fullName>
    </submittedName>
</protein>
<dbReference type="EMBL" id="CP107525">
    <property type="protein sequence ID" value="UZW64563.1"/>
    <property type="molecule type" value="Genomic_DNA"/>
</dbReference>
<dbReference type="PANTHER" id="PTHR30043">
    <property type="entry name" value="PHOSPHONATES TRANSPORT SYSTEM PERMEASE PROTEIN"/>
    <property type="match status" value="1"/>
</dbReference>
<evidence type="ECO:0000256" key="4">
    <source>
        <dbReference type="ARBA" id="ARBA00022692"/>
    </source>
</evidence>
<feature type="transmembrane region" description="Helical" evidence="7">
    <location>
        <begin position="265"/>
        <end position="286"/>
    </location>
</feature>
<evidence type="ECO:0000259" key="8">
    <source>
        <dbReference type="PROSITE" id="PS50928"/>
    </source>
</evidence>
<feature type="transmembrane region" description="Helical" evidence="7">
    <location>
        <begin position="484"/>
        <end position="505"/>
    </location>
</feature>
<dbReference type="InterPro" id="IPR000515">
    <property type="entry name" value="MetI-like"/>
</dbReference>
<feature type="transmembrane region" description="Helical" evidence="7">
    <location>
        <begin position="107"/>
        <end position="127"/>
    </location>
</feature>
<dbReference type="Proteomes" id="UP001164481">
    <property type="component" value="Chromosome"/>
</dbReference>
<keyword evidence="3" id="KW-1003">Cell membrane</keyword>
<accession>A0AAX3F0K2</accession>
<comment type="similarity">
    <text evidence="7">Belongs to the binding-protein-dependent transport system permease family.</text>
</comment>
<feature type="domain" description="ABC transmembrane type-1" evidence="8">
    <location>
        <begin position="375"/>
        <end position="561"/>
    </location>
</feature>
<keyword evidence="5 7" id="KW-1133">Transmembrane helix</keyword>
<feature type="transmembrane region" description="Helical" evidence="7">
    <location>
        <begin position="315"/>
        <end position="333"/>
    </location>
</feature>
<dbReference type="PANTHER" id="PTHR30043:SF1">
    <property type="entry name" value="ABC TRANSPORT SYSTEM PERMEASE PROTEIN P69"/>
    <property type="match status" value="1"/>
</dbReference>
<evidence type="ECO:0000256" key="2">
    <source>
        <dbReference type="ARBA" id="ARBA00022448"/>
    </source>
</evidence>
<feature type="transmembrane region" description="Helical" evidence="7">
    <location>
        <begin position="162"/>
        <end position="180"/>
    </location>
</feature>
<dbReference type="InterPro" id="IPR035906">
    <property type="entry name" value="MetI-like_sf"/>
</dbReference>
<sequence>MKLKWKSKKANSLVFLSNLFFYKVESKNSQTQNKLKPIWFHILILFFLAVIIFTFSKFDYKLNSYFGFQNFYKNVFKFFQIKNESTYLGKTNLALDSLSYLWVSIKYAIVGTFIGFVIAIFTAFLSSSKLNNFWLALIIKNLILLIRTIPELLFITLFNQTFFREFALILIYLWFSWLWLHKYFLETIESLDLTAFYVSKYQGNSSFYAFRKEILSRLWNKFIVLFLYSFESNIRWVSILSALGAPGIGVLINYAAISSNNIDQLAIPLIFLFLFIVFIELFNYFFNKYILEWNSKTLKTNDYQKLAKTFNYKSVIKLLFFSAIAIFSIYQLITINKDYLLNGFFSSYLNNFFKPDWSVFDISSNSISLNPFLQIFQIYGFALATLVICLFVTFWFLPFISKNNNNVWSSLFVKFLNIFLRILPSLVLFYVFSNIVFSPATLLVFVIGITASSSLNKQLSEVIDNLDNEVIQNLKYQGYSKFKIFFSYILPSIKVEFFLLAMFYFEIFFRSSITYSFLANDGLALGSNMYFHLQEKSFNPNKAFAYMWVIVLNIFFINNAARILKLVI</sequence>
<dbReference type="PROSITE" id="PS50928">
    <property type="entry name" value="ABC_TM1"/>
    <property type="match status" value="2"/>
</dbReference>
<evidence type="ECO:0000256" key="6">
    <source>
        <dbReference type="ARBA" id="ARBA00023136"/>
    </source>
</evidence>
<dbReference type="AlphaFoldDB" id="A0AAX3F0K2"/>
<keyword evidence="2 7" id="KW-0813">Transport</keyword>
<evidence type="ECO:0000256" key="7">
    <source>
        <dbReference type="RuleBase" id="RU363032"/>
    </source>
</evidence>
<comment type="subcellular location">
    <subcellularLocation>
        <location evidence="1 7">Cell membrane</location>
        <topology evidence="1 7">Multi-pass membrane protein</topology>
    </subcellularLocation>
</comment>
<dbReference type="GO" id="GO:0005886">
    <property type="term" value="C:plasma membrane"/>
    <property type="evidence" value="ECO:0007669"/>
    <property type="project" value="UniProtKB-SubCell"/>
</dbReference>
<dbReference type="SUPFAM" id="SSF161098">
    <property type="entry name" value="MetI-like"/>
    <property type="match status" value="2"/>
</dbReference>
<evidence type="ECO:0000313" key="9">
    <source>
        <dbReference type="EMBL" id="UZW64563.1"/>
    </source>
</evidence>
<proteinExistence type="inferred from homology"/>
<dbReference type="Pfam" id="PF00528">
    <property type="entry name" value="BPD_transp_1"/>
    <property type="match status" value="2"/>
</dbReference>
<keyword evidence="4 7" id="KW-0812">Transmembrane</keyword>
<feature type="transmembrane region" description="Helical" evidence="7">
    <location>
        <begin position="237"/>
        <end position="259"/>
    </location>
</feature>
<evidence type="ECO:0000313" key="10">
    <source>
        <dbReference type="Proteomes" id="UP001164481"/>
    </source>
</evidence>
<feature type="transmembrane region" description="Helical" evidence="7">
    <location>
        <begin position="133"/>
        <end position="155"/>
    </location>
</feature>
<feature type="transmembrane region" description="Helical" evidence="7">
    <location>
        <begin position="378"/>
        <end position="397"/>
    </location>
</feature>
<dbReference type="GO" id="GO:0055085">
    <property type="term" value="P:transmembrane transport"/>
    <property type="evidence" value="ECO:0007669"/>
    <property type="project" value="InterPro"/>
</dbReference>
<gene>
    <name evidence="9" type="ORF">OIE46_00515</name>
</gene>
<reference evidence="9" key="1">
    <citation type="submission" date="2022-10" db="EMBL/GenBank/DDBJ databases">
        <authorList>
            <person name="Wei X."/>
        </authorList>
    </citation>
    <scope>NUCLEOTIDE SEQUENCE</scope>
    <source>
        <strain evidence="9">SD2</strain>
    </source>
</reference>
<evidence type="ECO:0000256" key="1">
    <source>
        <dbReference type="ARBA" id="ARBA00004651"/>
    </source>
</evidence>
<dbReference type="Gene3D" id="1.10.3720.10">
    <property type="entry name" value="MetI-like"/>
    <property type="match status" value="2"/>
</dbReference>
<organism evidence="9 10">
    <name type="scientific">Mycoplasmopsis synoviae</name>
    <name type="common">Mycoplasma synoviae</name>
    <dbReference type="NCBI Taxonomy" id="2109"/>
    <lineage>
        <taxon>Bacteria</taxon>
        <taxon>Bacillati</taxon>
        <taxon>Mycoplasmatota</taxon>
        <taxon>Mycoplasmoidales</taxon>
        <taxon>Metamycoplasmataceae</taxon>
        <taxon>Mycoplasmopsis</taxon>
    </lineage>
</organism>
<feature type="domain" description="ABC transmembrane type-1" evidence="8">
    <location>
        <begin position="101"/>
        <end position="283"/>
    </location>
</feature>